<comment type="caution">
    <text evidence="3">The sequence shown here is derived from an EMBL/GenBank/DDBJ whole genome shotgun (WGS) entry which is preliminary data.</text>
</comment>
<gene>
    <name evidence="3" type="ORF">ACFSJ0_33970</name>
</gene>
<protein>
    <submittedName>
        <fullName evidence="3">DUF4142 domain-containing protein</fullName>
    </submittedName>
</protein>
<organism evidence="3 4">
    <name type="scientific">Nonomuraea guangzhouensis</name>
    <dbReference type="NCBI Taxonomy" id="1291555"/>
    <lineage>
        <taxon>Bacteria</taxon>
        <taxon>Bacillati</taxon>
        <taxon>Actinomycetota</taxon>
        <taxon>Actinomycetes</taxon>
        <taxon>Streptosporangiales</taxon>
        <taxon>Streptosporangiaceae</taxon>
        <taxon>Nonomuraea</taxon>
    </lineage>
</organism>
<accession>A0ABW4GHN2</accession>
<dbReference type="RefSeq" id="WP_219538229.1">
    <property type="nucleotide sequence ID" value="NZ_JAHKRM010000045.1"/>
</dbReference>
<dbReference type="Proteomes" id="UP001597097">
    <property type="component" value="Unassembled WGS sequence"/>
</dbReference>
<feature type="region of interest" description="Disordered" evidence="1">
    <location>
        <begin position="191"/>
        <end position="213"/>
    </location>
</feature>
<dbReference type="EMBL" id="JBHUCM010000031">
    <property type="protein sequence ID" value="MFD1542100.1"/>
    <property type="molecule type" value="Genomic_DNA"/>
</dbReference>
<name>A0ABW4GHN2_9ACTN</name>
<dbReference type="PANTHER" id="PTHR38593:SF1">
    <property type="entry name" value="BLR2558 PROTEIN"/>
    <property type="match status" value="1"/>
</dbReference>
<dbReference type="PANTHER" id="PTHR38593">
    <property type="entry name" value="BLR2558 PROTEIN"/>
    <property type="match status" value="1"/>
</dbReference>
<proteinExistence type="predicted"/>
<dbReference type="InterPro" id="IPR025419">
    <property type="entry name" value="DUF4142"/>
</dbReference>
<dbReference type="Pfam" id="PF13628">
    <property type="entry name" value="DUF4142"/>
    <property type="match status" value="1"/>
</dbReference>
<feature type="domain" description="DUF4142" evidence="2">
    <location>
        <begin position="49"/>
        <end position="179"/>
    </location>
</feature>
<evidence type="ECO:0000313" key="4">
    <source>
        <dbReference type="Proteomes" id="UP001597097"/>
    </source>
</evidence>
<feature type="compositionally biased region" description="Low complexity" evidence="1">
    <location>
        <begin position="202"/>
        <end position="213"/>
    </location>
</feature>
<keyword evidence="4" id="KW-1185">Reference proteome</keyword>
<evidence type="ECO:0000256" key="1">
    <source>
        <dbReference type="SAM" id="MobiDB-lite"/>
    </source>
</evidence>
<evidence type="ECO:0000259" key="2">
    <source>
        <dbReference type="Pfam" id="PF13628"/>
    </source>
</evidence>
<sequence>MHRLLRGELLMFGGFAVAATVTILLVLPSGTSAGATQYTQSAAGPIGPADRDFLVKVRQAGLWEIPVGQWAQTRAESASVKETGKHLVEDHTKLDAATRALAAKLGVPIPDTANADQQSWMAQLSTEKGPAFDKDFANLLRAAHGKVFAVVAAVRAGTRNEEIRKFANTANTVVLKHMTLLEGTGLVDFGELPEPPTPSPVPSVATAVETRRQ</sequence>
<reference evidence="4" key="1">
    <citation type="journal article" date="2019" name="Int. J. Syst. Evol. Microbiol.">
        <title>The Global Catalogue of Microorganisms (GCM) 10K type strain sequencing project: providing services to taxonomists for standard genome sequencing and annotation.</title>
        <authorList>
            <consortium name="The Broad Institute Genomics Platform"/>
            <consortium name="The Broad Institute Genome Sequencing Center for Infectious Disease"/>
            <person name="Wu L."/>
            <person name="Ma J."/>
        </authorList>
    </citation>
    <scope>NUCLEOTIDE SEQUENCE [LARGE SCALE GENOMIC DNA]</scope>
    <source>
        <strain evidence="4">CGMCC 1.15399</strain>
    </source>
</reference>
<evidence type="ECO:0000313" key="3">
    <source>
        <dbReference type="EMBL" id="MFD1542100.1"/>
    </source>
</evidence>